<dbReference type="Proteomes" id="UP000424462">
    <property type="component" value="Chromosome"/>
</dbReference>
<dbReference type="RefSeq" id="WP_156229656.1">
    <property type="nucleotide sequence ID" value="NZ_CP046455.1"/>
</dbReference>
<evidence type="ECO:0000313" key="3">
    <source>
        <dbReference type="Proteomes" id="UP000424462"/>
    </source>
</evidence>
<dbReference type="Gene3D" id="3.40.50.720">
    <property type="entry name" value="NAD(P)-binding Rossmann-like Domain"/>
    <property type="match status" value="1"/>
</dbReference>
<dbReference type="EMBL" id="CP046455">
    <property type="protein sequence ID" value="QGU06044.1"/>
    <property type="molecule type" value="Genomic_DNA"/>
</dbReference>
<proteinExistence type="predicted"/>
<dbReference type="InterPro" id="IPR020843">
    <property type="entry name" value="ER"/>
</dbReference>
<dbReference type="EC" id="2.3.1.41" evidence="2"/>
<dbReference type="Pfam" id="PF13602">
    <property type="entry name" value="ADH_zinc_N_2"/>
    <property type="match status" value="1"/>
</dbReference>
<dbReference type="SUPFAM" id="SSF50129">
    <property type="entry name" value="GroES-like"/>
    <property type="match status" value="1"/>
</dbReference>
<dbReference type="SUPFAM" id="SSF51735">
    <property type="entry name" value="NAD(P)-binding Rossmann-fold domains"/>
    <property type="match status" value="1"/>
</dbReference>
<accession>A0A6B8VXH2</accession>
<dbReference type="GO" id="GO:0016491">
    <property type="term" value="F:oxidoreductase activity"/>
    <property type="evidence" value="ECO:0007669"/>
    <property type="project" value="InterPro"/>
</dbReference>
<dbReference type="GO" id="GO:0004315">
    <property type="term" value="F:3-oxoacyl-[acyl-carrier-protein] synthase activity"/>
    <property type="evidence" value="ECO:0007669"/>
    <property type="project" value="UniProtKB-EC"/>
</dbReference>
<keyword evidence="2" id="KW-0808">Transferase</keyword>
<name>A0A6B8VXH2_9CORY</name>
<protein>
    <submittedName>
        <fullName evidence="2">Phthiocerol synthesis polyketide synthase type I PpsC</fullName>
        <ecNumber evidence="2">2.3.1.41</ecNumber>
    </submittedName>
</protein>
<dbReference type="PANTHER" id="PTHR11695:SF294">
    <property type="entry name" value="RETICULON-4-INTERACTING PROTEIN 1, MITOCHONDRIAL"/>
    <property type="match status" value="1"/>
</dbReference>
<gene>
    <name evidence="2" type="primary">ppsC</name>
    <name evidence="2" type="ORF">COCCU_00380</name>
</gene>
<evidence type="ECO:0000313" key="2">
    <source>
        <dbReference type="EMBL" id="QGU06044.1"/>
    </source>
</evidence>
<keyword evidence="3" id="KW-1185">Reference proteome</keyword>
<dbReference type="PANTHER" id="PTHR11695">
    <property type="entry name" value="ALCOHOL DEHYDROGENASE RELATED"/>
    <property type="match status" value="1"/>
</dbReference>
<organism evidence="2 3">
    <name type="scientific">Corynebacterium occultum</name>
    <dbReference type="NCBI Taxonomy" id="2675219"/>
    <lineage>
        <taxon>Bacteria</taxon>
        <taxon>Bacillati</taxon>
        <taxon>Actinomycetota</taxon>
        <taxon>Actinomycetes</taxon>
        <taxon>Mycobacteriales</taxon>
        <taxon>Corynebacteriaceae</taxon>
        <taxon>Corynebacterium</taxon>
    </lineage>
</organism>
<evidence type="ECO:0000259" key="1">
    <source>
        <dbReference type="SMART" id="SM00829"/>
    </source>
</evidence>
<dbReference type="Gene3D" id="3.90.180.10">
    <property type="entry name" value="Medium-chain alcohol dehydrogenases, catalytic domain"/>
    <property type="match status" value="1"/>
</dbReference>
<reference evidence="2 3" key="1">
    <citation type="submission" date="2019-11" db="EMBL/GenBank/DDBJ databases">
        <title>Complete genome sequence of Corynebacterium kalinowskii 1959, a novel Corynebacterium species isolated from soil of a small paddock in Vilsendorf, Germany.</title>
        <authorList>
            <person name="Schaffert L."/>
            <person name="Ruwe M."/>
            <person name="Milse J."/>
            <person name="Hanuschka K."/>
            <person name="Ortseifen V."/>
            <person name="Droste J."/>
            <person name="Brandt D."/>
            <person name="Schlueter L."/>
            <person name="Kutter Y."/>
            <person name="Vinke S."/>
            <person name="Viehoefer P."/>
            <person name="Jacob L."/>
            <person name="Luebke N.-C."/>
            <person name="Schulte-Berndt E."/>
            <person name="Hain C."/>
            <person name="Linder M."/>
            <person name="Schmidt P."/>
            <person name="Wollenschlaeger L."/>
            <person name="Luttermann T."/>
            <person name="Thieme E."/>
            <person name="Hassa J."/>
            <person name="Haak M."/>
            <person name="Wittchen M."/>
            <person name="Mentz A."/>
            <person name="Persicke M."/>
            <person name="Busche T."/>
            <person name="Ruckert C."/>
        </authorList>
    </citation>
    <scope>NUCLEOTIDE SEQUENCE [LARGE SCALE GENOMIC DNA]</scope>
    <source>
        <strain evidence="2 3">2039</strain>
    </source>
</reference>
<dbReference type="InterPro" id="IPR013154">
    <property type="entry name" value="ADH-like_N"/>
</dbReference>
<dbReference type="InterPro" id="IPR050700">
    <property type="entry name" value="YIM1/Zinc_Alcohol_DH_Fams"/>
</dbReference>
<sequence length="331" mass="35770">MKAFAFQQYGSELQEVEIPEPELKPHEVLVRIVAAGVNHIDEKIRRGDLRRVEHFVLPMVLGAEFSGEVVAVGELVREFKPGMQVFAMADLKRTGGFAEYAAIDQRLLAPIPASLNTINAAALPLAGLTAWQALVDIGQLHAGQKVLIHGGTGGIGSIAIQLAKHLGARVTTTVGSTNVRLAHELGADTVINYSSEDFVQKVQGIDLVLDTQGGITLQKSLQVVRPGGKVVSLVSPQDPIYAAQVEAGMVTRARIRVGSSGVRRRARHAGADYRFLFTRPDAEQLRALAELVDEGKIRPVIDRVLPFDETPQAIQTLLGGGLRGKVLVRRR</sequence>
<dbReference type="AlphaFoldDB" id="A0A6B8VXH2"/>
<dbReference type="CDD" id="cd05289">
    <property type="entry name" value="MDR_like_2"/>
    <property type="match status" value="1"/>
</dbReference>
<dbReference type="SMART" id="SM00829">
    <property type="entry name" value="PKS_ER"/>
    <property type="match status" value="1"/>
</dbReference>
<keyword evidence="2" id="KW-0012">Acyltransferase</keyword>
<feature type="domain" description="Enoyl reductase (ER)" evidence="1">
    <location>
        <begin position="10"/>
        <end position="328"/>
    </location>
</feature>
<dbReference type="InterPro" id="IPR036291">
    <property type="entry name" value="NAD(P)-bd_dom_sf"/>
</dbReference>
<dbReference type="InterPro" id="IPR011032">
    <property type="entry name" value="GroES-like_sf"/>
</dbReference>
<dbReference type="Pfam" id="PF08240">
    <property type="entry name" value="ADH_N"/>
    <property type="match status" value="1"/>
</dbReference>
<dbReference type="KEGG" id="cok:COCCU_00380"/>